<dbReference type="EMBL" id="NHYD01000466">
    <property type="protein sequence ID" value="PPQ94115.1"/>
    <property type="molecule type" value="Genomic_DNA"/>
</dbReference>
<dbReference type="Proteomes" id="UP000283269">
    <property type="component" value="Unassembled WGS sequence"/>
</dbReference>
<protein>
    <submittedName>
        <fullName evidence="2">Uncharacterized protein</fullName>
    </submittedName>
</protein>
<keyword evidence="3" id="KW-1185">Reference proteome</keyword>
<gene>
    <name evidence="2" type="ORF">CVT25_009266</name>
</gene>
<dbReference type="AlphaFoldDB" id="A0A409XTH9"/>
<comment type="caution">
    <text evidence="2">The sequence shown here is derived from an EMBL/GenBank/DDBJ whole genome shotgun (WGS) entry which is preliminary data.</text>
</comment>
<evidence type="ECO:0000256" key="1">
    <source>
        <dbReference type="SAM" id="MobiDB-lite"/>
    </source>
</evidence>
<reference evidence="2 3" key="1">
    <citation type="journal article" date="2018" name="Evol. Lett.">
        <title>Horizontal gene cluster transfer increased hallucinogenic mushroom diversity.</title>
        <authorList>
            <person name="Reynolds H.T."/>
            <person name="Vijayakumar V."/>
            <person name="Gluck-Thaler E."/>
            <person name="Korotkin H.B."/>
            <person name="Matheny P.B."/>
            <person name="Slot J.C."/>
        </authorList>
    </citation>
    <scope>NUCLEOTIDE SEQUENCE [LARGE SCALE GENOMIC DNA]</scope>
    <source>
        <strain evidence="2 3">2631</strain>
    </source>
</reference>
<evidence type="ECO:0000313" key="2">
    <source>
        <dbReference type="EMBL" id="PPQ94115.1"/>
    </source>
</evidence>
<sequence>MATISGNPSCHKLDEAYVSRGALMSSTLRPPSFPHTLTSPRSHMVDSCVTTPTSAQTISNSRPVNGDITEYHKMQAIACASSPIDH</sequence>
<proteinExistence type="predicted"/>
<name>A0A409XTH9_PSICY</name>
<organism evidence="2 3">
    <name type="scientific">Psilocybe cyanescens</name>
    <dbReference type="NCBI Taxonomy" id="93625"/>
    <lineage>
        <taxon>Eukaryota</taxon>
        <taxon>Fungi</taxon>
        <taxon>Dikarya</taxon>
        <taxon>Basidiomycota</taxon>
        <taxon>Agaricomycotina</taxon>
        <taxon>Agaricomycetes</taxon>
        <taxon>Agaricomycetidae</taxon>
        <taxon>Agaricales</taxon>
        <taxon>Agaricineae</taxon>
        <taxon>Strophariaceae</taxon>
        <taxon>Psilocybe</taxon>
    </lineage>
</organism>
<feature type="compositionally biased region" description="Polar residues" evidence="1">
    <location>
        <begin position="48"/>
        <end position="63"/>
    </location>
</feature>
<dbReference type="InParanoid" id="A0A409XTH9"/>
<accession>A0A409XTH9</accession>
<feature type="region of interest" description="Disordered" evidence="1">
    <location>
        <begin position="29"/>
        <end position="64"/>
    </location>
</feature>
<feature type="compositionally biased region" description="Polar residues" evidence="1">
    <location>
        <begin position="29"/>
        <end position="41"/>
    </location>
</feature>
<evidence type="ECO:0000313" key="3">
    <source>
        <dbReference type="Proteomes" id="UP000283269"/>
    </source>
</evidence>